<dbReference type="Proteomes" id="UP000676409">
    <property type="component" value="Chromosome"/>
</dbReference>
<dbReference type="GO" id="GO:0016747">
    <property type="term" value="F:acyltransferase activity, transferring groups other than amino-acyl groups"/>
    <property type="evidence" value="ECO:0007669"/>
    <property type="project" value="InterPro"/>
</dbReference>
<dbReference type="EMBL" id="CP073078">
    <property type="protein sequence ID" value="QUD88961.1"/>
    <property type="molecule type" value="Genomic_DNA"/>
</dbReference>
<dbReference type="InterPro" id="IPR000182">
    <property type="entry name" value="GNAT_dom"/>
</dbReference>
<dbReference type="AlphaFoldDB" id="A0A975G2S4"/>
<gene>
    <name evidence="4" type="ORF">KCG34_03485</name>
</gene>
<dbReference type="Gene3D" id="3.40.630.30">
    <property type="match status" value="1"/>
</dbReference>
<dbReference type="RefSeq" id="WP_211939011.1">
    <property type="nucleotide sequence ID" value="NZ_CP073078.1"/>
</dbReference>
<name>A0A975G2S4_9CAUL</name>
<feature type="domain" description="N-acetyltransferase" evidence="3">
    <location>
        <begin position="1"/>
        <end position="146"/>
    </location>
</feature>
<evidence type="ECO:0000259" key="3">
    <source>
        <dbReference type="PROSITE" id="PS51186"/>
    </source>
</evidence>
<protein>
    <submittedName>
        <fullName evidence="4">GNAT family N-acetyltransferase</fullName>
    </submittedName>
</protein>
<dbReference type="KEGG" id="caul:KCG34_03485"/>
<keyword evidence="1" id="KW-0808">Transferase</keyword>
<evidence type="ECO:0000256" key="1">
    <source>
        <dbReference type="ARBA" id="ARBA00022679"/>
    </source>
</evidence>
<dbReference type="InterPro" id="IPR016181">
    <property type="entry name" value="Acyl_CoA_acyltransferase"/>
</dbReference>
<evidence type="ECO:0000313" key="5">
    <source>
        <dbReference type="Proteomes" id="UP000676409"/>
    </source>
</evidence>
<organism evidence="4 5">
    <name type="scientific">Phenylobacterium montanum</name>
    <dbReference type="NCBI Taxonomy" id="2823693"/>
    <lineage>
        <taxon>Bacteria</taxon>
        <taxon>Pseudomonadati</taxon>
        <taxon>Pseudomonadota</taxon>
        <taxon>Alphaproteobacteria</taxon>
        <taxon>Caulobacterales</taxon>
        <taxon>Caulobacteraceae</taxon>
        <taxon>Phenylobacterium</taxon>
    </lineage>
</organism>
<accession>A0A975G2S4</accession>
<sequence length="148" mass="17336">MMLRRARLEDMAALARLHRKAMRETLTFLPELHTAEEDQAFFEDQLFPNNEVWMVEEDGRPLGYAAHSPGWLNHLYVHPSHQGRGVAGALLAQVMADDDHLQLWAFQKNDRARTFYERRGFVLERLTDGEHNEEHEPDALYIWTRPAE</sequence>
<evidence type="ECO:0000256" key="2">
    <source>
        <dbReference type="ARBA" id="ARBA00023315"/>
    </source>
</evidence>
<dbReference type="PROSITE" id="PS51186">
    <property type="entry name" value="GNAT"/>
    <property type="match status" value="1"/>
</dbReference>
<dbReference type="InterPro" id="IPR050832">
    <property type="entry name" value="Bact_Acetyltransf"/>
</dbReference>
<dbReference type="Pfam" id="PF13508">
    <property type="entry name" value="Acetyltransf_7"/>
    <property type="match status" value="1"/>
</dbReference>
<dbReference type="SUPFAM" id="SSF55729">
    <property type="entry name" value="Acyl-CoA N-acyltransferases (Nat)"/>
    <property type="match status" value="1"/>
</dbReference>
<keyword evidence="5" id="KW-1185">Reference proteome</keyword>
<proteinExistence type="predicted"/>
<dbReference type="PANTHER" id="PTHR43877">
    <property type="entry name" value="AMINOALKYLPHOSPHONATE N-ACETYLTRANSFERASE-RELATED-RELATED"/>
    <property type="match status" value="1"/>
</dbReference>
<keyword evidence="2" id="KW-0012">Acyltransferase</keyword>
<dbReference type="CDD" id="cd04301">
    <property type="entry name" value="NAT_SF"/>
    <property type="match status" value="1"/>
</dbReference>
<evidence type="ECO:0000313" key="4">
    <source>
        <dbReference type="EMBL" id="QUD88961.1"/>
    </source>
</evidence>
<reference evidence="4" key="1">
    <citation type="submission" date="2021-04" db="EMBL/GenBank/DDBJ databases">
        <title>The complete genome sequence of Caulobacter sp. S6.</title>
        <authorList>
            <person name="Tang Y."/>
            <person name="Ouyang W."/>
            <person name="Liu Q."/>
            <person name="Huang B."/>
            <person name="Guo Z."/>
            <person name="Lei P."/>
        </authorList>
    </citation>
    <scope>NUCLEOTIDE SEQUENCE</scope>
    <source>
        <strain evidence="4">S6</strain>
    </source>
</reference>